<dbReference type="GO" id="GO:0042995">
    <property type="term" value="C:cell projection"/>
    <property type="evidence" value="ECO:0007669"/>
    <property type="project" value="UniProtKB-SubCell"/>
</dbReference>
<dbReference type="PROSITE" id="PS50096">
    <property type="entry name" value="IQ"/>
    <property type="match status" value="1"/>
</dbReference>
<comment type="subcellular location">
    <subcellularLocation>
        <location evidence="2">Cell projection</location>
    </subcellularLocation>
    <subcellularLocation>
        <location evidence="1">Cytoplasm</location>
        <location evidence="1">Cytoskeleton</location>
    </subcellularLocation>
</comment>
<feature type="domain" description="Myosin motor" evidence="9">
    <location>
        <begin position="240"/>
        <end position="530"/>
    </location>
</feature>
<gene>
    <name evidence="10" type="ORF">CCAP1982_LOCUS6199</name>
</gene>
<keyword evidence="8" id="KW-0812">Transmembrane</keyword>
<evidence type="ECO:0000256" key="6">
    <source>
        <dbReference type="ARBA" id="ARBA00023273"/>
    </source>
</evidence>
<keyword evidence="8" id="KW-0472">Membrane</keyword>
<dbReference type="PANTHER" id="PTHR46256">
    <property type="entry name" value="AGAP011099-PA"/>
    <property type="match status" value="1"/>
</dbReference>
<keyword evidence="6" id="KW-0966">Cell projection</keyword>
<name>A0A811UFI7_CERCA</name>
<reference evidence="10" key="1">
    <citation type="submission" date="2020-11" db="EMBL/GenBank/DDBJ databases">
        <authorList>
            <person name="Whitehead M."/>
        </authorList>
    </citation>
    <scope>NUCLEOTIDE SEQUENCE</scope>
    <source>
        <strain evidence="10">EGII</strain>
    </source>
</reference>
<feature type="transmembrane region" description="Helical" evidence="8">
    <location>
        <begin position="198"/>
        <end position="221"/>
    </location>
</feature>
<proteinExistence type="inferred from homology"/>
<evidence type="ECO:0000256" key="3">
    <source>
        <dbReference type="ARBA" id="ARBA00022490"/>
    </source>
</evidence>
<comment type="caution">
    <text evidence="7">Lacks conserved residue(s) required for the propagation of feature annotation.</text>
</comment>
<keyword evidence="5" id="KW-0206">Cytoskeleton</keyword>
<comment type="similarity">
    <text evidence="7">Belongs to the TRAFAC class myosin-kinesin ATPase superfamily. Myosin family.</text>
</comment>
<dbReference type="AlphaFoldDB" id="A0A811UFI7"/>
<sequence>MTPVNRIFRGGVKVTAKKHNRSQPPLNHLRYLKTLVKQLTGVFHQLHDRSSTSAAEFESIRLNGKLHSILTGVRKYGKVCPEEISPAKDIKQRRGLKFAKYATKRFELLVRCAKKVPSAKAKLKKQLQTVQQQQETLVGKSIPSVHIDIIGLKGKLSSTQERELALETGKPMLLWQMATALHKRYYRRFTMLRSIFDFTLYFLVIWSATYTPILLLFPISIELCLEFRTKTSCGFLLYTEADDIPTDNLNFYDNKTALDNLLTKPDGLFYIIDDASRTSQDQDLIMDRVVERHSQFVKKHTATEISVAHYTGRIIYDTRAFTDINRDFVPPEMIESFRSSMDENIMMMFTNQLTKAGNLTMPFESVQHKPEDSQRKSYPLNTLSAGCISQVNNLRTLAANFRFTCLTLLKTLTLSNNLGVHFVRCIRADLEYKPRAFHADMVQQQMKALGVLDTVVGRQRGYSCRITFQEFLRRYQFLAFDFDETVDISKENCRLLMIRLKMEGWAIGKTKVFLRYYNDEFLSRLYEIQVKKVIKVQSMMRALLARKRMKGGKDPKKAKGVARNDEAAAKIQKGNKELAEKDFEVEYFDASETPSEAEELFETARKEEALAAVHLAEVEQATQTEDD</sequence>
<dbReference type="SMART" id="SM00242">
    <property type="entry name" value="MYSc"/>
    <property type="match status" value="1"/>
</dbReference>
<dbReference type="GO" id="GO:0000146">
    <property type="term" value="F:microfilament motor activity"/>
    <property type="evidence" value="ECO:0007669"/>
    <property type="project" value="TreeGrafter"/>
</dbReference>
<dbReference type="OrthoDB" id="6108017at2759"/>
<keyword evidence="11" id="KW-1185">Reference proteome</keyword>
<dbReference type="InterPro" id="IPR027417">
    <property type="entry name" value="P-loop_NTPase"/>
</dbReference>
<dbReference type="InterPro" id="IPR052409">
    <property type="entry name" value="Myosin-III_kinase_activity"/>
</dbReference>
<evidence type="ECO:0000256" key="1">
    <source>
        <dbReference type="ARBA" id="ARBA00004245"/>
    </source>
</evidence>
<dbReference type="PANTHER" id="PTHR46256:SF2">
    <property type="entry name" value="NEITHER INACTIVATION NOR AFTERPOTENTIAL PROTEIN C"/>
    <property type="match status" value="1"/>
</dbReference>
<dbReference type="SUPFAM" id="SSF52540">
    <property type="entry name" value="P-loop containing nucleoside triphosphate hydrolases"/>
    <property type="match status" value="1"/>
</dbReference>
<keyword evidence="7" id="KW-0505">Motor protein</keyword>
<evidence type="ECO:0000256" key="7">
    <source>
        <dbReference type="PROSITE-ProRule" id="PRU00782"/>
    </source>
</evidence>
<dbReference type="GO" id="GO:0004674">
    <property type="term" value="F:protein serine/threonine kinase activity"/>
    <property type="evidence" value="ECO:0007669"/>
    <property type="project" value="TreeGrafter"/>
</dbReference>
<dbReference type="Pfam" id="PF00063">
    <property type="entry name" value="Myosin_head"/>
    <property type="match status" value="1"/>
</dbReference>
<dbReference type="GO" id="GO:0030832">
    <property type="term" value="P:regulation of actin filament length"/>
    <property type="evidence" value="ECO:0007669"/>
    <property type="project" value="TreeGrafter"/>
</dbReference>
<dbReference type="InterPro" id="IPR001609">
    <property type="entry name" value="Myosin_head_motor_dom-like"/>
</dbReference>
<keyword evidence="8" id="KW-1133">Transmembrane helix</keyword>
<evidence type="ECO:0000313" key="11">
    <source>
        <dbReference type="Proteomes" id="UP000606786"/>
    </source>
</evidence>
<keyword evidence="7" id="KW-0009">Actin-binding</keyword>
<evidence type="ECO:0000256" key="5">
    <source>
        <dbReference type="ARBA" id="ARBA00023212"/>
    </source>
</evidence>
<dbReference type="GO" id="GO:0005524">
    <property type="term" value="F:ATP binding"/>
    <property type="evidence" value="ECO:0007669"/>
    <property type="project" value="InterPro"/>
</dbReference>
<dbReference type="Proteomes" id="UP000606786">
    <property type="component" value="Unassembled WGS sequence"/>
</dbReference>
<evidence type="ECO:0000256" key="2">
    <source>
        <dbReference type="ARBA" id="ARBA00004316"/>
    </source>
</evidence>
<dbReference type="PROSITE" id="PS51456">
    <property type="entry name" value="MYOSIN_MOTOR"/>
    <property type="match status" value="1"/>
</dbReference>
<keyword evidence="4" id="KW-0677">Repeat</keyword>
<dbReference type="Gene3D" id="1.20.5.4820">
    <property type="match status" value="1"/>
</dbReference>
<evidence type="ECO:0000256" key="8">
    <source>
        <dbReference type="SAM" id="Phobius"/>
    </source>
</evidence>
<dbReference type="GO" id="GO:0016459">
    <property type="term" value="C:myosin complex"/>
    <property type="evidence" value="ECO:0007669"/>
    <property type="project" value="UniProtKB-KW"/>
</dbReference>
<organism evidence="10 11">
    <name type="scientific">Ceratitis capitata</name>
    <name type="common">Mediterranean fruit fly</name>
    <name type="synonym">Tephritis capitata</name>
    <dbReference type="NCBI Taxonomy" id="7213"/>
    <lineage>
        <taxon>Eukaryota</taxon>
        <taxon>Metazoa</taxon>
        <taxon>Ecdysozoa</taxon>
        <taxon>Arthropoda</taxon>
        <taxon>Hexapoda</taxon>
        <taxon>Insecta</taxon>
        <taxon>Pterygota</taxon>
        <taxon>Neoptera</taxon>
        <taxon>Endopterygota</taxon>
        <taxon>Diptera</taxon>
        <taxon>Brachycera</taxon>
        <taxon>Muscomorpha</taxon>
        <taxon>Tephritoidea</taxon>
        <taxon>Tephritidae</taxon>
        <taxon>Ceratitis</taxon>
        <taxon>Ceratitis</taxon>
    </lineage>
</organism>
<evidence type="ECO:0000259" key="9">
    <source>
        <dbReference type="PROSITE" id="PS51456"/>
    </source>
</evidence>
<evidence type="ECO:0000256" key="4">
    <source>
        <dbReference type="ARBA" id="ARBA00022737"/>
    </source>
</evidence>
<comment type="caution">
    <text evidence="10">The sequence shown here is derived from an EMBL/GenBank/DDBJ whole genome shotgun (WGS) entry which is preliminary data.</text>
</comment>
<dbReference type="EMBL" id="CAJHJT010000012">
    <property type="protein sequence ID" value="CAD6997561.1"/>
    <property type="molecule type" value="Genomic_DNA"/>
</dbReference>
<protein>
    <submittedName>
        <fullName evidence="10">(Mediterranean fruit fly) hypothetical protein</fullName>
    </submittedName>
</protein>
<evidence type="ECO:0000313" key="10">
    <source>
        <dbReference type="EMBL" id="CAD6997561.1"/>
    </source>
</evidence>
<keyword evidence="3" id="KW-0963">Cytoplasm</keyword>
<accession>A0A811UFI7</accession>
<dbReference type="GO" id="GO:0003779">
    <property type="term" value="F:actin binding"/>
    <property type="evidence" value="ECO:0007669"/>
    <property type="project" value="UniProtKB-KW"/>
</dbReference>
<dbReference type="Gene3D" id="1.20.58.530">
    <property type="match status" value="1"/>
</dbReference>
<keyword evidence="7" id="KW-0518">Myosin</keyword>